<dbReference type="PANTHER" id="PTHR23235">
    <property type="entry name" value="KRUEPPEL-LIKE TRANSCRIPTION FACTOR"/>
    <property type="match status" value="1"/>
</dbReference>
<evidence type="ECO:0000313" key="9">
    <source>
        <dbReference type="Proteomes" id="UP000027586"/>
    </source>
</evidence>
<dbReference type="GO" id="GO:0000981">
    <property type="term" value="F:DNA-binding transcription factor activity, RNA polymerase II-specific"/>
    <property type="evidence" value="ECO:0007669"/>
    <property type="project" value="TreeGrafter"/>
</dbReference>
<comment type="caution">
    <text evidence="8">The sequence shown here is derived from an EMBL/GenBank/DDBJ whole genome shotgun (WGS) entry which is preliminary data.</text>
</comment>
<dbReference type="PANTHER" id="PTHR23235:SF120">
    <property type="entry name" value="KRUPPEL-LIKE FACTOR 15"/>
    <property type="match status" value="1"/>
</dbReference>
<dbReference type="InterPro" id="IPR013087">
    <property type="entry name" value="Znf_C2H2_type"/>
</dbReference>
<evidence type="ECO:0000259" key="7">
    <source>
        <dbReference type="PROSITE" id="PS50157"/>
    </source>
</evidence>
<feature type="compositionally biased region" description="Polar residues" evidence="6">
    <location>
        <begin position="182"/>
        <end position="191"/>
    </location>
</feature>
<dbReference type="SMART" id="SM00355">
    <property type="entry name" value="ZnF_C2H2"/>
    <property type="match status" value="3"/>
</dbReference>
<name>A0A068SH22_9FUNG</name>
<protein>
    <recommendedName>
        <fullName evidence="7">C2H2-type domain-containing protein</fullName>
    </recommendedName>
</protein>
<dbReference type="PROSITE" id="PS00028">
    <property type="entry name" value="ZINC_FINGER_C2H2_1"/>
    <property type="match status" value="2"/>
</dbReference>
<dbReference type="SUPFAM" id="SSF57667">
    <property type="entry name" value="beta-beta-alpha zinc fingers"/>
    <property type="match status" value="3"/>
</dbReference>
<evidence type="ECO:0000256" key="2">
    <source>
        <dbReference type="ARBA" id="ARBA00022737"/>
    </source>
</evidence>
<evidence type="ECO:0000256" key="4">
    <source>
        <dbReference type="ARBA" id="ARBA00022833"/>
    </source>
</evidence>
<keyword evidence="3 5" id="KW-0863">Zinc-finger</keyword>
<accession>A0A068SH22</accession>
<sequence length="311" mass="35825">MQYQEPQQQQPYFASLLEQDSMESVMDYTPPPSLSYSHMLSSAYDLATANVEYPWNWYLNNEDVISAPSFPHDATITTAPPPPSQPQQPMLSYPSPDIHHLSPPTMTPMSTMMLSPSPELSPYAEEFPMYMSPTPSDYTFPMDTPTTTGDTQGLFSSVPIMNFGNDSSDVSTGIMTPPSSPMPNYSRSKTPPATHRQRPVYKCDTCNKTFTRPYNLRSHQRTHNNDRPYPCDHPGCKWKFARPHDLKRHQLLHTGIKPHKCEHCNLRFSRRDALRRHWNVEKKCGDAEKQFPTAKSYRRRRDNKAKRLFHD</sequence>
<evidence type="ECO:0000313" key="8">
    <source>
        <dbReference type="EMBL" id="CDH61325.1"/>
    </source>
</evidence>
<dbReference type="Gene3D" id="3.30.160.60">
    <property type="entry name" value="Classic Zinc Finger"/>
    <property type="match status" value="3"/>
</dbReference>
<dbReference type="InterPro" id="IPR036236">
    <property type="entry name" value="Znf_C2H2_sf"/>
</dbReference>
<dbReference type="OrthoDB" id="4748970at2759"/>
<reference evidence="8" key="1">
    <citation type="submission" date="2013-08" db="EMBL/GenBank/DDBJ databases">
        <title>Gene expansion shapes genome architecture in the human pathogen Lichtheimia corymbifera: an evolutionary genomics analysis in the ancient terrestrial Mucorales (Mucoromycotina).</title>
        <authorList>
            <person name="Schwartze V.U."/>
            <person name="Winter S."/>
            <person name="Shelest E."/>
            <person name="Marcet-Houben M."/>
            <person name="Horn F."/>
            <person name="Wehner S."/>
            <person name="Hoffmann K."/>
            <person name="Riege K."/>
            <person name="Sammeth M."/>
            <person name="Nowrousian M."/>
            <person name="Valiante V."/>
            <person name="Linde J."/>
            <person name="Jacobsen I.D."/>
            <person name="Marz M."/>
            <person name="Brakhage A.A."/>
            <person name="Gabaldon T."/>
            <person name="Bocker S."/>
            <person name="Voigt K."/>
        </authorList>
    </citation>
    <scope>NUCLEOTIDE SEQUENCE [LARGE SCALE GENOMIC DNA]</scope>
    <source>
        <strain evidence="8">FSU 9682</strain>
    </source>
</reference>
<dbReference type="AlphaFoldDB" id="A0A068SH22"/>
<dbReference type="STRING" id="1263082.A0A068SH22"/>
<dbReference type="FunFam" id="3.30.160.60:FF:000065">
    <property type="entry name" value="B-cell CLL/lymphoma 6, member B"/>
    <property type="match status" value="2"/>
</dbReference>
<dbReference type="Pfam" id="PF00096">
    <property type="entry name" value="zf-C2H2"/>
    <property type="match status" value="3"/>
</dbReference>
<dbReference type="Proteomes" id="UP000027586">
    <property type="component" value="Unassembled WGS sequence"/>
</dbReference>
<dbReference type="FunFam" id="3.30.160.60:FF:000125">
    <property type="entry name" value="Putative zinc finger protein 143"/>
    <property type="match status" value="1"/>
</dbReference>
<feature type="region of interest" description="Disordered" evidence="6">
    <location>
        <begin position="71"/>
        <end position="91"/>
    </location>
</feature>
<gene>
    <name evidence="8" type="ORF">LCOR_12103.1</name>
</gene>
<dbReference type="GO" id="GO:0008270">
    <property type="term" value="F:zinc ion binding"/>
    <property type="evidence" value="ECO:0007669"/>
    <property type="project" value="UniProtKB-KW"/>
</dbReference>
<feature type="domain" description="C2H2-type" evidence="7">
    <location>
        <begin position="229"/>
        <end position="258"/>
    </location>
</feature>
<feature type="domain" description="C2H2-type" evidence="7">
    <location>
        <begin position="201"/>
        <end position="228"/>
    </location>
</feature>
<evidence type="ECO:0000256" key="1">
    <source>
        <dbReference type="ARBA" id="ARBA00022723"/>
    </source>
</evidence>
<dbReference type="PROSITE" id="PS50157">
    <property type="entry name" value="ZINC_FINGER_C2H2_2"/>
    <property type="match status" value="2"/>
</dbReference>
<dbReference type="VEuPathDB" id="FungiDB:LCOR_12103.1"/>
<evidence type="ECO:0000256" key="3">
    <source>
        <dbReference type="ARBA" id="ARBA00022771"/>
    </source>
</evidence>
<evidence type="ECO:0000256" key="6">
    <source>
        <dbReference type="SAM" id="MobiDB-lite"/>
    </source>
</evidence>
<evidence type="ECO:0000256" key="5">
    <source>
        <dbReference type="PROSITE-ProRule" id="PRU00042"/>
    </source>
</evidence>
<proteinExistence type="predicted"/>
<keyword evidence="2" id="KW-0677">Repeat</keyword>
<keyword evidence="9" id="KW-1185">Reference proteome</keyword>
<dbReference type="EMBL" id="CBTN010000172">
    <property type="protein sequence ID" value="CDH61325.1"/>
    <property type="molecule type" value="Genomic_DNA"/>
</dbReference>
<dbReference type="GO" id="GO:0000978">
    <property type="term" value="F:RNA polymerase II cis-regulatory region sequence-specific DNA binding"/>
    <property type="evidence" value="ECO:0007669"/>
    <property type="project" value="TreeGrafter"/>
</dbReference>
<organism evidence="8 9">
    <name type="scientific">Lichtheimia corymbifera JMRC:FSU:9682</name>
    <dbReference type="NCBI Taxonomy" id="1263082"/>
    <lineage>
        <taxon>Eukaryota</taxon>
        <taxon>Fungi</taxon>
        <taxon>Fungi incertae sedis</taxon>
        <taxon>Mucoromycota</taxon>
        <taxon>Mucoromycotina</taxon>
        <taxon>Mucoromycetes</taxon>
        <taxon>Mucorales</taxon>
        <taxon>Lichtheimiaceae</taxon>
        <taxon>Lichtheimia</taxon>
    </lineage>
</organism>
<keyword evidence="1" id="KW-0479">Metal-binding</keyword>
<feature type="region of interest" description="Disordered" evidence="6">
    <location>
        <begin position="177"/>
        <end position="198"/>
    </location>
</feature>
<keyword evidence="4" id="KW-0862">Zinc</keyword>